<dbReference type="Gene3D" id="3.60.10.10">
    <property type="entry name" value="Endonuclease/exonuclease/phosphatase"/>
    <property type="match status" value="1"/>
</dbReference>
<sequence length="327" mass="36121">MEETLGQVHPSQLLRMQFEKDIGMVSSDGSASDLEEYLSEKPKTFRGSDGLFVCVLMDKQQTYIQEMEESFATIQIEEEEQGGLCYANTTDELNRDNPVKNALVQQTSVNSGYDSQRNMTARGEIGGGISGISEKINQNIPHQIFIQNSSLSLEGNSSGPDTVELSVVESKRRRMDLDHNTVMSTTQAQDTNPPVIMNALAWNCQGLGSPGKIQFLQEVTRSEKPSFVFLCEIISSYGKMEKLCHKLGFEGFIVVEPQGKSGGIALFWKNADVVNLLSFSRSHIDVSVNMSGSNGWRLIGIYGEPARPPVYLGKRSKHKLLDGNQIG</sequence>
<accession>A0AAD8MT35</accession>
<reference evidence="1" key="1">
    <citation type="submission" date="2023-02" db="EMBL/GenBank/DDBJ databases">
        <title>Genome of toxic invasive species Heracleum sosnowskyi carries increased number of genes despite the absence of recent whole-genome duplications.</title>
        <authorList>
            <person name="Schelkunov M."/>
            <person name="Shtratnikova V."/>
            <person name="Makarenko M."/>
            <person name="Klepikova A."/>
            <person name="Omelchenko D."/>
            <person name="Novikova G."/>
            <person name="Obukhova E."/>
            <person name="Bogdanov V."/>
            <person name="Penin A."/>
            <person name="Logacheva M."/>
        </authorList>
    </citation>
    <scope>NUCLEOTIDE SEQUENCE</scope>
    <source>
        <strain evidence="1">Hsosn_3</strain>
        <tissue evidence="1">Leaf</tissue>
    </source>
</reference>
<dbReference type="InterPro" id="IPR036691">
    <property type="entry name" value="Endo/exonu/phosph_ase_sf"/>
</dbReference>
<evidence type="ECO:0000313" key="2">
    <source>
        <dbReference type="Proteomes" id="UP001237642"/>
    </source>
</evidence>
<name>A0AAD8MT35_9APIA</name>
<proteinExistence type="predicted"/>
<dbReference type="PANTHER" id="PTHR35218">
    <property type="entry name" value="RNASE H DOMAIN-CONTAINING PROTEIN"/>
    <property type="match status" value="1"/>
</dbReference>
<protein>
    <submittedName>
        <fullName evidence="1">Uncharacterized protein</fullName>
    </submittedName>
</protein>
<reference evidence="1" key="2">
    <citation type="submission" date="2023-05" db="EMBL/GenBank/DDBJ databases">
        <authorList>
            <person name="Schelkunov M.I."/>
        </authorList>
    </citation>
    <scope>NUCLEOTIDE SEQUENCE</scope>
    <source>
        <strain evidence="1">Hsosn_3</strain>
        <tissue evidence="1">Leaf</tissue>
    </source>
</reference>
<keyword evidence="2" id="KW-1185">Reference proteome</keyword>
<gene>
    <name evidence="1" type="ORF">POM88_021709</name>
</gene>
<organism evidence="1 2">
    <name type="scientific">Heracleum sosnowskyi</name>
    <dbReference type="NCBI Taxonomy" id="360622"/>
    <lineage>
        <taxon>Eukaryota</taxon>
        <taxon>Viridiplantae</taxon>
        <taxon>Streptophyta</taxon>
        <taxon>Embryophyta</taxon>
        <taxon>Tracheophyta</taxon>
        <taxon>Spermatophyta</taxon>
        <taxon>Magnoliopsida</taxon>
        <taxon>eudicotyledons</taxon>
        <taxon>Gunneridae</taxon>
        <taxon>Pentapetalae</taxon>
        <taxon>asterids</taxon>
        <taxon>campanulids</taxon>
        <taxon>Apiales</taxon>
        <taxon>Apiaceae</taxon>
        <taxon>Apioideae</taxon>
        <taxon>apioid superclade</taxon>
        <taxon>Tordylieae</taxon>
        <taxon>Tordyliinae</taxon>
        <taxon>Heracleum</taxon>
    </lineage>
</organism>
<evidence type="ECO:0000313" key="1">
    <source>
        <dbReference type="EMBL" id="KAK1383974.1"/>
    </source>
</evidence>
<dbReference type="SUPFAM" id="SSF56219">
    <property type="entry name" value="DNase I-like"/>
    <property type="match status" value="1"/>
</dbReference>
<dbReference type="PANTHER" id="PTHR35218:SF9">
    <property type="entry name" value="ENDONUCLEASE_EXONUCLEASE_PHOSPHATASE DOMAIN-CONTAINING PROTEIN"/>
    <property type="match status" value="1"/>
</dbReference>
<dbReference type="AlphaFoldDB" id="A0AAD8MT35"/>
<dbReference type="EMBL" id="JAUIZM010000005">
    <property type="protein sequence ID" value="KAK1383974.1"/>
    <property type="molecule type" value="Genomic_DNA"/>
</dbReference>
<comment type="caution">
    <text evidence="1">The sequence shown here is derived from an EMBL/GenBank/DDBJ whole genome shotgun (WGS) entry which is preliminary data.</text>
</comment>
<dbReference type="Proteomes" id="UP001237642">
    <property type="component" value="Unassembled WGS sequence"/>
</dbReference>